<reference evidence="2" key="2">
    <citation type="submission" date="2023-03" db="EMBL/GenBank/DDBJ databases">
        <authorList>
            <person name="Inwood S.N."/>
            <person name="Skelly J.G."/>
            <person name="Guhlin J."/>
            <person name="Harrop T.W.R."/>
            <person name="Goldson S.G."/>
            <person name="Dearden P.K."/>
        </authorList>
    </citation>
    <scope>NUCLEOTIDE SEQUENCE</scope>
    <source>
        <strain evidence="2">Irish</strain>
        <tissue evidence="2">Whole body</tissue>
    </source>
</reference>
<reference evidence="2" key="1">
    <citation type="journal article" date="2023" name="bioRxiv">
        <title>Scaffold-level genome assemblies of two parasitoid biocontrol wasps reveal the parthenogenesis mechanism and an associated novel virus.</title>
        <authorList>
            <person name="Inwood S."/>
            <person name="Skelly J."/>
            <person name="Guhlin J."/>
            <person name="Harrop T."/>
            <person name="Goldson S."/>
            <person name="Dearden P."/>
        </authorList>
    </citation>
    <scope>NUCLEOTIDE SEQUENCE</scope>
    <source>
        <strain evidence="2">Irish</strain>
        <tissue evidence="2">Whole body</tissue>
    </source>
</reference>
<feature type="chain" id="PRO_5041418713" evidence="1">
    <location>
        <begin position="22"/>
        <end position="1910"/>
    </location>
</feature>
<proteinExistence type="predicted"/>
<feature type="signal peptide" evidence="1">
    <location>
        <begin position="1"/>
        <end position="21"/>
    </location>
</feature>
<accession>A0AA39KQL2</accession>
<dbReference type="InterPro" id="IPR011044">
    <property type="entry name" value="Quino_amine_DH_bsu"/>
</dbReference>
<organism evidence="2 3">
    <name type="scientific">Microctonus aethiopoides</name>
    <dbReference type="NCBI Taxonomy" id="144406"/>
    <lineage>
        <taxon>Eukaryota</taxon>
        <taxon>Metazoa</taxon>
        <taxon>Ecdysozoa</taxon>
        <taxon>Arthropoda</taxon>
        <taxon>Hexapoda</taxon>
        <taxon>Insecta</taxon>
        <taxon>Pterygota</taxon>
        <taxon>Neoptera</taxon>
        <taxon>Endopterygota</taxon>
        <taxon>Hymenoptera</taxon>
        <taxon>Apocrita</taxon>
        <taxon>Ichneumonoidea</taxon>
        <taxon>Braconidae</taxon>
        <taxon>Euphorinae</taxon>
        <taxon>Microctonus</taxon>
    </lineage>
</organism>
<keyword evidence="3" id="KW-1185">Reference proteome</keyword>
<evidence type="ECO:0000313" key="2">
    <source>
        <dbReference type="EMBL" id="KAK0170139.1"/>
    </source>
</evidence>
<keyword evidence="1" id="KW-0732">Signal</keyword>
<name>A0AA39KQL2_9HYME</name>
<gene>
    <name evidence="2" type="ORF">PV328_010737</name>
</gene>
<sequence length="1910" mass="218346">MDTRRFTLLLLCILIFNESNNQNISKYIDEKSRSTKVKIVRSYIENVENTTPYILQWNKLSSKVVRTDQTLPLDMFNEIFILMKNEEIISMSVMKINTKELKLNYSVDVYQHSLIQRARSIKFIKKIVWNNSLFLLICYEENFCSIYTSEGNFNLYHRQNMNSNGQSVAATFIKKANHLFLIVANNFGPYPVASVIYMWNGVYMAVVAEVTMTSVHCVTAFNNNRGGTIIIFGRKENQQSIIGSEVYEIFMPDENKSGSIGRIQFLPTSKLVSLHHYTYHGLDFLLIIDEIKPAHIYLWERNEFLSWHEVNEIFGDIILLKKFDITNNAIISIARMNILSLYNVTSESYSLLKNINIENVVKIIDFEVWNDNEGNIFLAAITERVDNSYGVELWQLTLDIRPQVEFDHNRIMNKTKVNEEVNLCLGNMEELLKKRMPSIEKIHESWKLLTTSSNASNLNLSLFINNSTNMLIKNLKDSIKHISKDVDDLLKKSHELIHRKVNENSTGTLVLPSLVINGNAQFKSLKTPSLYTKSFNGMALNNVTSKNTFTNESQHFLDSLRGRHVKIHDLKVKSICGIPQEHWLLKNDSSRMPLKPINQKIDDLLIEITNNTVKINSNVNFTNIHLETLNSVDLHNIIDDLFIIGQSKIINGNLCYQQMLSINNLTMSGHLNGIDKKDIITLTTNQNFTTPIKIDSLKVSHLIVNKINGVPIEDAARVSQENIIRSKVIINHLKVRDELVVEDPKAFANKEYKMYIYDDVEIIGDVMIDNLIVEPQVNMTLNSSQTGKGSDVNDLFEKSWTKTTDQIISSPIINFRRGLTIDKLNTKYFNGLREHEYLYTTAEYFPAEFGRINFTNLIVNGSIYRGENNKKLFYFMDDSVIINRQIHIPFLTVRQLHTNKYNGIPIDILMKDKISTNQSQILVLPYDMKFSNLIVNEKLDVDHLQLQRLNGDKMPERLHNNGQSTIDNHLNNKNFSAIFNCSVIYNSTFIDFLDATEIDITINGELIIDEELKVDGVINDEDADQYINRLAKLDLSINNEIFIDNLIVHDDSTIEFLNGVNFNEFVSNIFSKSKDQEINLNSIHFNEVISKNLRATKINGFTLDQFHFINDSMIFENNITFTRLSANVKTDQLNGIKVNNTNTNISNNNTSSLIKSITKVNSLKVNGNTHWIKNNLSTLQPDNLFSLLENAVTKHDSQTINSFIKFSSNESEVHVGSLVSSMNIFNPNIDEVLEDSVMNTPNSTITITGKKNFLNLIIIGDLKVNNDTKINQLETMTIKELNESLVRKFDDEIIINNDCTIIGEAINISHLIVPNLGPGMPNISALFVISDNATNNLTTNTHFDELIVRGNATIEYFDDVLFDKFINERVGIRGNHTIYSSVRFTESVTVTGKTRIENCINNVTIKNLVINGTMEKQVINSEGSVFFEGLSINGGINTSFLNGIDILKKYKEGVFNDEPSIIESDLYIESNMNLSSQLITTGFINDFNISEVINNWDTTINDNVNQINRNITEISKLINNSTSADSSNNLPQLFNHLEMDENFAMTNFPNVSEIISVTMDNFTELNIYGRQLGRYCSGLLDNCPCRTQHVVQIESNSINNSINKHVDNGQWIIYTHYDPNKLFQVNVKTNTISSSPQCSLPMNQTINEYTLISLRILNPMKHALEINFPLRINGYLSDVKIFVNDNNIYIVLAIGYDNILESYQADSFIYKLNLDTYELVLDFVVSINAASMVEVFTINDKNSYVFICSSYGESLLYKLDPVKYEFILVRSFAPGGTIRHVKSLGYGHNSDYFLLLDDSQSNAVHIYSYNEKFDNFYFYQSLHHESPVVNIEVFYTGKFKNMDAFVVVITETEVLFLYEYMIYEKFKLKIKKQMNGLQAVSPFIHSNRQYLLVINSESTALIRIVNHGSL</sequence>
<dbReference type="EMBL" id="JAQQBS010000004">
    <property type="protein sequence ID" value="KAK0170139.1"/>
    <property type="molecule type" value="Genomic_DNA"/>
</dbReference>
<comment type="caution">
    <text evidence="2">The sequence shown here is derived from an EMBL/GenBank/DDBJ whole genome shotgun (WGS) entry which is preliminary data.</text>
</comment>
<evidence type="ECO:0000313" key="3">
    <source>
        <dbReference type="Proteomes" id="UP001168990"/>
    </source>
</evidence>
<dbReference type="Proteomes" id="UP001168990">
    <property type="component" value="Unassembled WGS sequence"/>
</dbReference>
<dbReference type="SUPFAM" id="SSF50969">
    <property type="entry name" value="YVTN repeat-like/Quinoprotein amine dehydrogenase"/>
    <property type="match status" value="1"/>
</dbReference>
<protein>
    <submittedName>
        <fullName evidence="2">Uncharacterized protein</fullName>
    </submittedName>
</protein>
<evidence type="ECO:0000256" key="1">
    <source>
        <dbReference type="SAM" id="SignalP"/>
    </source>
</evidence>